<dbReference type="EMBL" id="GGEC01071233">
    <property type="protein sequence ID" value="MBX51717.1"/>
    <property type="molecule type" value="Transcribed_RNA"/>
</dbReference>
<accession>A0A2P2PAI5</accession>
<reference evidence="1" key="1">
    <citation type="submission" date="2018-02" db="EMBL/GenBank/DDBJ databases">
        <title>Rhizophora mucronata_Transcriptome.</title>
        <authorList>
            <person name="Meera S.P."/>
            <person name="Sreeshan A."/>
            <person name="Augustine A."/>
        </authorList>
    </citation>
    <scope>NUCLEOTIDE SEQUENCE</scope>
    <source>
        <tissue evidence="1">Leaf</tissue>
    </source>
</reference>
<proteinExistence type="predicted"/>
<dbReference type="AlphaFoldDB" id="A0A2P2PAI5"/>
<evidence type="ECO:0000313" key="1">
    <source>
        <dbReference type="EMBL" id="MBX51717.1"/>
    </source>
</evidence>
<organism evidence="1">
    <name type="scientific">Rhizophora mucronata</name>
    <name type="common">Asiatic mangrove</name>
    <dbReference type="NCBI Taxonomy" id="61149"/>
    <lineage>
        <taxon>Eukaryota</taxon>
        <taxon>Viridiplantae</taxon>
        <taxon>Streptophyta</taxon>
        <taxon>Embryophyta</taxon>
        <taxon>Tracheophyta</taxon>
        <taxon>Spermatophyta</taxon>
        <taxon>Magnoliopsida</taxon>
        <taxon>eudicotyledons</taxon>
        <taxon>Gunneridae</taxon>
        <taxon>Pentapetalae</taxon>
        <taxon>rosids</taxon>
        <taxon>fabids</taxon>
        <taxon>Malpighiales</taxon>
        <taxon>Rhizophoraceae</taxon>
        <taxon>Rhizophora</taxon>
    </lineage>
</organism>
<protein>
    <submittedName>
        <fullName evidence="1">Uncharacterized protein</fullName>
    </submittedName>
</protein>
<name>A0A2P2PAI5_RHIMU</name>
<sequence>MRNGFVFARGNVSIWVYEIPAFNKKYSESKHSCH</sequence>